<dbReference type="PROSITE" id="PS51257">
    <property type="entry name" value="PROKAR_LIPOPROTEIN"/>
    <property type="match status" value="1"/>
</dbReference>
<feature type="signal peptide" evidence="2">
    <location>
        <begin position="1"/>
        <end position="17"/>
    </location>
</feature>
<name>A0A6G7YC61_9ACTN</name>
<organism evidence="3 4">
    <name type="scientific">Nocardioides piscis</name>
    <dbReference type="NCBI Taxonomy" id="2714938"/>
    <lineage>
        <taxon>Bacteria</taxon>
        <taxon>Bacillati</taxon>
        <taxon>Actinomycetota</taxon>
        <taxon>Actinomycetes</taxon>
        <taxon>Propionibacteriales</taxon>
        <taxon>Nocardioidaceae</taxon>
        <taxon>Nocardioides</taxon>
    </lineage>
</organism>
<proteinExistence type="predicted"/>
<evidence type="ECO:0000256" key="1">
    <source>
        <dbReference type="SAM" id="MobiDB-lite"/>
    </source>
</evidence>
<protein>
    <recommendedName>
        <fullName evidence="5">DUF3558 domain-containing protein</fullName>
    </recommendedName>
</protein>
<evidence type="ECO:0000313" key="3">
    <source>
        <dbReference type="EMBL" id="QIK74309.1"/>
    </source>
</evidence>
<gene>
    <name evidence="3" type="ORF">G7071_01490</name>
</gene>
<evidence type="ECO:0008006" key="5">
    <source>
        <dbReference type="Google" id="ProtNLM"/>
    </source>
</evidence>
<keyword evidence="2" id="KW-0732">Signal</keyword>
<dbReference type="Proteomes" id="UP000502035">
    <property type="component" value="Chromosome"/>
</dbReference>
<keyword evidence="4" id="KW-1185">Reference proteome</keyword>
<feature type="region of interest" description="Disordered" evidence="1">
    <location>
        <begin position="31"/>
        <end position="57"/>
    </location>
</feature>
<evidence type="ECO:0000313" key="4">
    <source>
        <dbReference type="Proteomes" id="UP000502035"/>
    </source>
</evidence>
<dbReference type="AlphaFoldDB" id="A0A6G7YC61"/>
<dbReference type="KEGG" id="npi:G7071_01490"/>
<dbReference type="EMBL" id="CP049866">
    <property type="protein sequence ID" value="QIK74309.1"/>
    <property type="molecule type" value="Genomic_DNA"/>
</dbReference>
<accession>A0A6G7YC61</accession>
<dbReference type="RefSeq" id="WP_166314020.1">
    <property type="nucleotide sequence ID" value="NZ_CP049866.1"/>
</dbReference>
<reference evidence="3 4" key="1">
    <citation type="submission" date="2020-03" db="EMBL/GenBank/DDBJ databases">
        <title>Nocardioides sp. nov., isolated from fish.</title>
        <authorList>
            <person name="Hyun D.-W."/>
            <person name="Bae J.-W."/>
        </authorList>
    </citation>
    <scope>NUCLEOTIDE SEQUENCE [LARGE SCALE GENOMIC DNA]</scope>
    <source>
        <strain evidence="3 4">HDW12A</strain>
    </source>
</reference>
<feature type="chain" id="PRO_5026051432" description="DUF3558 domain-containing protein" evidence="2">
    <location>
        <begin position="18"/>
        <end position="309"/>
    </location>
</feature>
<evidence type="ECO:0000256" key="2">
    <source>
        <dbReference type="SAM" id="SignalP"/>
    </source>
</evidence>
<sequence length="309" mass="31715">MNPSRPTTMLRPLTALAATLALTLTAACSTEEQMRGVDPAGQSADADDHGAPAAPDEMPSAIPAADGLVRTEGLVTVLDDGDGPQLCTFVAESLPPQCEGTPLAGWDWAAHPEHEDQSGTRWGDFALTGTFDGESLTVTDAIPAALYDTVSQPPEPSPTSPCDPPAGGWAVVDPAKADQASMDATFATAGGLPGYAGAWLDQGPDEAAANDPTKVVINVAVTQDPAGAEAKLRETWGGALCVSEARFTEAELNEVAMELQKLPGATTSSAADDVVQLGVLFDDGSLQAWADETYGEGRVEITSTLGPVG</sequence>